<evidence type="ECO:0000313" key="6">
    <source>
        <dbReference type="Proteomes" id="UP000218627"/>
    </source>
</evidence>
<keyword evidence="4" id="KW-0472">Membrane</keyword>
<gene>
    <name evidence="5" type="ORF">SAMN06265353_1359</name>
</gene>
<protein>
    <submittedName>
        <fullName evidence="5">Protein SCO1/2</fullName>
    </submittedName>
</protein>
<keyword evidence="6" id="KW-1185">Reference proteome</keyword>
<dbReference type="Pfam" id="PF02630">
    <property type="entry name" value="SCO1-SenC"/>
    <property type="match status" value="1"/>
</dbReference>
<reference evidence="6" key="1">
    <citation type="submission" date="2017-09" db="EMBL/GenBank/DDBJ databases">
        <authorList>
            <person name="Varghese N."/>
            <person name="Submissions S."/>
        </authorList>
    </citation>
    <scope>NUCLEOTIDE SEQUENCE [LARGE SCALE GENOMIC DNA]</scope>
    <source>
        <strain evidence="6">DSM 2913</strain>
    </source>
</reference>
<keyword evidence="2" id="KW-0479">Metal-binding</keyword>
<feature type="transmembrane region" description="Helical" evidence="4">
    <location>
        <begin position="227"/>
        <end position="248"/>
    </location>
</feature>
<dbReference type="AlphaFoldDB" id="A0A285P0Z4"/>
<accession>A0A285P0Z4</accession>
<keyword evidence="4" id="KW-1133">Transmembrane helix</keyword>
<dbReference type="InterPro" id="IPR003782">
    <property type="entry name" value="SCO1/SenC"/>
</dbReference>
<dbReference type="RefSeq" id="WP_096602702.1">
    <property type="nucleotide sequence ID" value="NZ_OBEN01000008.1"/>
</dbReference>
<sequence length="254" mass="29345">MRKVFLMLFLVSLTHAYSNLPKDSYFNPEVLRINQELYLGKKLRNYTILTDKGWTDLYSVINKKPTILQLAYYTCDASCPILTENLLKAVKDLNKKEFNVLILSFDRRDSIETLKTFKTKLGSVPDNWTFGVLQEEDIKDLTQSVGFKFFFSERDKTFVHPNTLIFLSPDGKVMRYLFGTFPRTKDINLALIDAQREKPTINNIVDLALLACYRYDPHRSRYVVDPVVIFALMGFGLIGITGLLTLTFKKVQEV</sequence>
<organism evidence="5 6">
    <name type="scientific">Hydrogenobacter hydrogenophilus</name>
    <dbReference type="NCBI Taxonomy" id="35835"/>
    <lineage>
        <taxon>Bacteria</taxon>
        <taxon>Pseudomonadati</taxon>
        <taxon>Aquificota</taxon>
        <taxon>Aquificia</taxon>
        <taxon>Aquificales</taxon>
        <taxon>Aquificaceae</taxon>
        <taxon>Hydrogenobacter</taxon>
    </lineage>
</organism>
<dbReference type="Gene3D" id="3.40.30.10">
    <property type="entry name" value="Glutaredoxin"/>
    <property type="match status" value="1"/>
</dbReference>
<evidence type="ECO:0000256" key="4">
    <source>
        <dbReference type="SAM" id="Phobius"/>
    </source>
</evidence>
<evidence type="ECO:0000256" key="2">
    <source>
        <dbReference type="PIRSR" id="PIRSR603782-1"/>
    </source>
</evidence>
<feature type="disulfide bond" description="Redox-active" evidence="3">
    <location>
        <begin position="75"/>
        <end position="79"/>
    </location>
</feature>
<feature type="binding site" evidence="2">
    <location>
        <position position="75"/>
    </location>
    <ligand>
        <name>Cu cation</name>
        <dbReference type="ChEBI" id="CHEBI:23378"/>
    </ligand>
</feature>
<dbReference type="Proteomes" id="UP000218627">
    <property type="component" value="Unassembled WGS sequence"/>
</dbReference>
<dbReference type="GO" id="GO:0046872">
    <property type="term" value="F:metal ion binding"/>
    <property type="evidence" value="ECO:0007669"/>
    <property type="project" value="UniProtKB-KW"/>
</dbReference>
<evidence type="ECO:0000256" key="3">
    <source>
        <dbReference type="PIRSR" id="PIRSR603782-2"/>
    </source>
</evidence>
<dbReference type="SUPFAM" id="SSF52833">
    <property type="entry name" value="Thioredoxin-like"/>
    <property type="match status" value="1"/>
</dbReference>
<dbReference type="EMBL" id="OBEN01000008">
    <property type="protein sequence ID" value="SNZ15400.1"/>
    <property type="molecule type" value="Genomic_DNA"/>
</dbReference>
<dbReference type="OrthoDB" id="9786756at2"/>
<evidence type="ECO:0000256" key="1">
    <source>
        <dbReference type="ARBA" id="ARBA00010996"/>
    </source>
</evidence>
<keyword evidence="4" id="KW-0812">Transmembrane</keyword>
<feature type="binding site" evidence="2">
    <location>
        <position position="79"/>
    </location>
    <ligand>
        <name>Cu cation</name>
        <dbReference type="ChEBI" id="CHEBI:23378"/>
    </ligand>
</feature>
<keyword evidence="2" id="KW-0186">Copper</keyword>
<proteinExistence type="inferred from homology"/>
<evidence type="ECO:0000313" key="5">
    <source>
        <dbReference type="EMBL" id="SNZ15400.1"/>
    </source>
</evidence>
<comment type="similarity">
    <text evidence="1">Belongs to the SCO1/2 family.</text>
</comment>
<dbReference type="InterPro" id="IPR036249">
    <property type="entry name" value="Thioredoxin-like_sf"/>
</dbReference>
<feature type="binding site" evidence="2">
    <location>
        <position position="160"/>
    </location>
    <ligand>
        <name>Cu cation</name>
        <dbReference type="ChEBI" id="CHEBI:23378"/>
    </ligand>
</feature>
<keyword evidence="3" id="KW-1015">Disulfide bond</keyword>
<name>A0A285P0Z4_9AQUI</name>